<evidence type="ECO:0000256" key="3">
    <source>
        <dbReference type="ARBA" id="ARBA00024799"/>
    </source>
</evidence>
<dbReference type="PANTHER" id="PTHR15004:SF0">
    <property type="entry name" value="GLUTAMYL-TRNA(GLN) AMIDOTRANSFERASE SUBUNIT C, MITOCHONDRIAL"/>
    <property type="match status" value="1"/>
</dbReference>
<dbReference type="EC" id="6.3.5.-" evidence="6"/>
<dbReference type="SUPFAM" id="SSF141000">
    <property type="entry name" value="Glu-tRNAGln amidotransferase C subunit"/>
    <property type="match status" value="1"/>
</dbReference>
<dbReference type="NCBIfam" id="TIGR00135">
    <property type="entry name" value="gatC"/>
    <property type="match status" value="1"/>
</dbReference>
<dbReference type="Gene3D" id="1.10.20.60">
    <property type="entry name" value="Glu-tRNAGln amidotransferase C subunit, N-terminal domain"/>
    <property type="match status" value="1"/>
</dbReference>
<evidence type="ECO:0000256" key="4">
    <source>
        <dbReference type="ARBA" id="ARBA00047380"/>
    </source>
</evidence>
<sequence length="96" mass="10748">MKVTKKDLADVAVLSRLSIAEGETEKYLGQIDAFLQYVENLEGVDTENVQPTTYALPMQNVFREDEIKPSLEREEALSNAPLADDGYFKVPKILEG</sequence>
<gene>
    <name evidence="6 7" type="primary">gatC</name>
    <name evidence="7" type="ORF">QCO44_02345</name>
</gene>
<evidence type="ECO:0000256" key="6">
    <source>
        <dbReference type="HAMAP-Rule" id="MF_00122"/>
    </source>
</evidence>
<dbReference type="InterPro" id="IPR003837">
    <property type="entry name" value="GatC"/>
</dbReference>
<evidence type="ECO:0000313" key="8">
    <source>
        <dbReference type="Proteomes" id="UP001559623"/>
    </source>
</evidence>
<protein>
    <recommendedName>
        <fullName evidence="6">Aspartyl/glutamyl-tRNA(Asn/Gln) amidotransferase subunit C</fullName>
        <shortName evidence="6">Asp/Glu-ADT subunit C</shortName>
        <ecNumber evidence="6">6.3.5.-</ecNumber>
    </recommendedName>
</protein>
<accession>A0ABV3X2R4</accession>
<evidence type="ECO:0000256" key="1">
    <source>
        <dbReference type="ARBA" id="ARBA00010757"/>
    </source>
</evidence>
<keyword evidence="6" id="KW-0648">Protein biosynthesis</keyword>
<dbReference type="Proteomes" id="UP001559623">
    <property type="component" value="Unassembled WGS sequence"/>
</dbReference>
<evidence type="ECO:0000313" key="7">
    <source>
        <dbReference type="EMBL" id="MEX5284486.1"/>
    </source>
</evidence>
<comment type="subunit">
    <text evidence="2 6">Heterotrimer of A, B and C subunits.</text>
</comment>
<keyword evidence="6" id="KW-0067">ATP-binding</keyword>
<keyword evidence="8" id="KW-1185">Reference proteome</keyword>
<comment type="function">
    <text evidence="3 6">Allows the formation of correctly charged Asn-tRNA(Asn) or Gln-tRNA(Gln) through the transamidation of misacylated Asp-tRNA(Asn) or Glu-tRNA(Gln) in organisms which lack either or both of asparaginyl-tRNA or glutaminyl-tRNA synthetases. The reaction takes place in the presence of glutamine and ATP through an activated phospho-Asp-tRNA(Asn) or phospho-Glu-tRNA(Gln).</text>
</comment>
<reference evidence="7 8" key="1">
    <citation type="submission" date="2023-04" db="EMBL/GenBank/DDBJ databases">
        <title>Genome Sequence of Selenomonas sputigena ATCC 33150.</title>
        <authorList>
            <person name="Miller D.P."/>
            <person name="Anvari S."/>
            <person name="Polson S.W."/>
            <person name="Macdonald M."/>
            <person name="Mcdowell J.V."/>
        </authorList>
    </citation>
    <scope>NUCLEOTIDE SEQUENCE [LARGE SCALE GENOMIC DNA]</scope>
    <source>
        <strain evidence="7 8">ATCC 33150</strain>
    </source>
</reference>
<comment type="catalytic activity">
    <reaction evidence="5 6">
        <text>L-glutamyl-tRNA(Gln) + L-glutamine + ATP + H2O = L-glutaminyl-tRNA(Gln) + L-glutamate + ADP + phosphate + H(+)</text>
        <dbReference type="Rhea" id="RHEA:17521"/>
        <dbReference type="Rhea" id="RHEA-COMP:9681"/>
        <dbReference type="Rhea" id="RHEA-COMP:9684"/>
        <dbReference type="ChEBI" id="CHEBI:15377"/>
        <dbReference type="ChEBI" id="CHEBI:15378"/>
        <dbReference type="ChEBI" id="CHEBI:29985"/>
        <dbReference type="ChEBI" id="CHEBI:30616"/>
        <dbReference type="ChEBI" id="CHEBI:43474"/>
        <dbReference type="ChEBI" id="CHEBI:58359"/>
        <dbReference type="ChEBI" id="CHEBI:78520"/>
        <dbReference type="ChEBI" id="CHEBI:78521"/>
        <dbReference type="ChEBI" id="CHEBI:456216"/>
    </reaction>
</comment>
<keyword evidence="6" id="KW-0436">Ligase</keyword>
<organism evidence="7 8">
    <name type="scientific">Selenomonas sputigena</name>
    <dbReference type="NCBI Taxonomy" id="69823"/>
    <lineage>
        <taxon>Bacteria</taxon>
        <taxon>Bacillati</taxon>
        <taxon>Bacillota</taxon>
        <taxon>Negativicutes</taxon>
        <taxon>Selenomonadales</taxon>
        <taxon>Selenomonadaceae</taxon>
        <taxon>Selenomonas</taxon>
    </lineage>
</organism>
<dbReference type="HAMAP" id="MF_00122">
    <property type="entry name" value="GatC"/>
    <property type="match status" value="1"/>
</dbReference>
<comment type="similarity">
    <text evidence="1 6">Belongs to the GatC family.</text>
</comment>
<dbReference type="InterPro" id="IPR036113">
    <property type="entry name" value="Asp/Glu-ADT_sf_sub_c"/>
</dbReference>
<proteinExistence type="inferred from homology"/>
<evidence type="ECO:0000256" key="2">
    <source>
        <dbReference type="ARBA" id="ARBA00011123"/>
    </source>
</evidence>
<dbReference type="Pfam" id="PF02686">
    <property type="entry name" value="GatC"/>
    <property type="match status" value="1"/>
</dbReference>
<comment type="caution">
    <text evidence="7">The sequence shown here is derived from an EMBL/GenBank/DDBJ whole genome shotgun (WGS) entry which is preliminary data.</text>
</comment>
<keyword evidence="6" id="KW-0547">Nucleotide-binding</keyword>
<dbReference type="PANTHER" id="PTHR15004">
    <property type="entry name" value="GLUTAMYL-TRNA(GLN) AMIDOTRANSFERASE SUBUNIT C, MITOCHONDRIAL"/>
    <property type="match status" value="1"/>
</dbReference>
<name>A0ABV3X2R4_9FIRM</name>
<evidence type="ECO:0000256" key="5">
    <source>
        <dbReference type="ARBA" id="ARBA00047913"/>
    </source>
</evidence>
<comment type="catalytic activity">
    <reaction evidence="4 6">
        <text>L-aspartyl-tRNA(Asn) + L-glutamine + ATP + H2O = L-asparaginyl-tRNA(Asn) + L-glutamate + ADP + phosphate + 2 H(+)</text>
        <dbReference type="Rhea" id="RHEA:14513"/>
        <dbReference type="Rhea" id="RHEA-COMP:9674"/>
        <dbReference type="Rhea" id="RHEA-COMP:9677"/>
        <dbReference type="ChEBI" id="CHEBI:15377"/>
        <dbReference type="ChEBI" id="CHEBI:15378"/>
        <dbReference type="ChEBI" id="CHEBI:29985"/>
        <dbReference type="ChEBI" id="CHEBI:30616"/>
        <dbReference type="ChEBI" id="CHEBI:43474"/>
        <dbReference type="ChEBI" id="CHEBI:58359"/>
        <dbReference type="ChEBI" id="CHEBI:78515"/>
        <dbReference type="ChEBI" id="CHEBI:78516"/>
        <dbReference type="ChEBI" id="CHEBI:456216"/>
    </reaction>
</comment>
<dbReference type="RefSeq" id="WP_368846193.1">
    <property type="nucleotide sequence ID" value="NZ_CP194411.1"/>
</dbReference>
<dbReference type="EMBL" id="JARVLH010000001">
    <property type="protein sequence ID" value="MEX5284486.1"/>
    <property type="molecule type" value="Genomic_DNA"/>
</dbReference>